<reference evidence="11" key="2">
    <citation type="journal article" date="2023" name="Microbiome">
        <title>Synthase-selected sorting approach identifies a beta-lactone synthase in a nudibranch symbiotic bacterium.</title>
        <authorList>
            <person name="Dzunkova M."/>
            <person name="La Clair J.J."/>
            <person name="Tyml T."/>
            <person name="Doud D."/>
            <person name="Schulz F."/>
            <person name="Piquer-Esteban S."/>
            <person name="Porcel Sanchis D."/>
            <person name="Osborn A."/>
            <person name="Robinson D."/>
            <person name="Louie K.B."/>
            <person name="Bowen B.P."/>
            <person name="Bowers R.M."/>
            <person name="Lee J."/>
            <person name="Arnau V."/>
            <person name="Diaz-Villanueva W."/>
            <person name="Stepanauskas R."/>
            <person name="Gosliner T."/>
            <person name="Date S.V."/>
            <person name="Northen T.R."/>
            <person name="Cheng J.F."/>
            <person name="Burkart M.D."/>
            <person name="Woyke T."/>
        </authorList>
    </citation>
    <scope>NUCLEOTIDE SEQUENCE</scope>
    <source>
        <strain evidence="11">Df01</strain>
    </source>
</reference>
<evidence type="ECO:0000256" key="9">
    <source>
        <dbReference type="RuleBase" id="RU003823"/>
    </source>
</evidence>
<comment type="subunit">
    <text evidence="8">Part of the 30S ribosomal subunit. Contacts proteins S4 and S8.</text>
</comment>
<keyword evidence="5 8" id="KW-0689">Ribosomal protein</keyword>
<dbReference type="Gene3D" id="3.30.230.10">
    <property type="match status" value="1"/>
</dbReference>
<dbReference type="EMBL" id="JANQAO010000001">
    <property type="protein sequence ID" value="MDM5147316.1"/>
    <property type="molecule type" value="Genomic_DNA"/>
</dbReference>
<dbReference type="InterPro" id="IPR005712">
    <property type="entry name" value="Ribosomal_uS5_bac-type"/>
</dbReference>
<comment type="similarity">
    <text evidence="2 8 9">Belongs to the universal ribosomal protein uS5 family.</text>
</comment>
<organism evidence="11 12">
    <name type="scientific">Candidatus Doriopsillibacter californiensis</name>
    <dbReference type="NCBI Taxonomy" id="2970740"/>
    <lineage>
        <taxon>Bacteria</taxon>
        <taxon>Pseudomonadati</taxon>
        <taxon>Pseudomonadota</taxon>
        <taxon>Gammaproteobacteria</taxon>
        <taxon>Candidatus Tethybacterales</taxon>
        <taxon>Candidatus Persebacteraceae</taxon>
        <taxon>Candidatus Doriopsillibacter</taxon>
    </lineage>
</organism>
<evidence type="ECO:0000313" key="11">
    <source>
        <dbReference type="EMBL" id="MDM5147316.1"/>
    </source>
</evidence>
<evidence type="ECO:0000256" key="2">
    <source>
        <dbReference type="ARBA" id="ARBA00008945"/>
    </source>
</evidence>
<keyword evidence="12" id="KW-1185">Reference proteome</keyword>
<dbReference type="SUPFAM" id="SSF54768">
    <property type="entry name" value="dsRNA-binding domain-like"/>
    <property type="match status" value="1"/>
</dbReference>
<keyword evidence="3 8" id="KW-0699">rRNA-binding</keyword>
<evidence type="ECO:0000256" key="7">
    <source>
        <dbReference type="ARBA" id="ARBA00035255"/>
    </source>
</evidence>
<accession>A0ABT7QKW8</accession>
<dbReference type="HAMAP" id="MF_01307_B">
    <property type="entry name" value="Ribosomal_uS5_B"/>
    <property type="match status" value="1"/>
</dbReference>
<dbReference type="Pfam" id="PF03719">
    <property type="entry name" value="Ribosomal_S5_C"/>
    <property type="match status" value="1"/>
</dbReference>
<comment type="domain">
    <text evidence="8">The N-terminal domain interacts with the head of the 30S subunit; the C-terminal domain interacts with the body and contacts protein S4. The interaction surface between S4 and S5 is involved in control of translational fidelity.</text>
</comment>
<dbReference type="PANTHER" id="PTHR48277">
    <property type="entry name" value="MITOCHONDRIAL RIBOSOMAL PROTEIN S5"/>
    <property type="match status" value="1"/>
</dbReference>
<dbReference type="NCBIfam" id="TIGR01021">
    <property type="entry name" value="rpsE_bact"/>
    <property type="match status" value="1"/>
</dbReference>
<evidence type="ECO:0000256" key="5">
    <source>
        <dbReference type="ARBA" id="ARBA00022980"/>
    </source>
</evidence>
<dbReference type="InterPro" id="IPR020568">
    <property type="entry name" value="Ribosomal_Su5_D2-typ_SF"/>
</dbReference>
<keyword evidence="4 8" id="KW-0694">RNA-binding</keyword>
<dbReference type="Gene3D" id="3.30.160.20">
    <property type="match status" value="1"/>
</dbReference>
<comment type="function">
    <text evidence="1 8">Located at the back of the 30S subunit body where it stabilizes the conformation of the head with respect to the body.</text>
</comment>
<evidence type="ECO:0000256" key="6">
    <source>
        <dbReference type="ARBA" id="ARBA00023274"/>
    </source>
</evidence>
<sequence length="172" mass="18468">MDKKDNNKPELTEKMVAVNRVTKVVKGGRIMRFSAIMVVGDGDGRVGMGTGKAREVSLAAQKATENARKAMVKIDLVDGTIYHAIQGRHGASRIYMQPASGGTGIIAGGPVRMLFEVVGIRDILAKNIGSANPYNILRAAIRGLTAIRTPVEVAAKRGLPLEEVQKRHRLIG</sequence>
<evidence type="ECO:0000259" key="10">
    <source>
        <dbReference type="PROSITE" id="PS50881"/>
    </source>
</evidence>
<evidence type="ECO:0000256" key="3">
    <source>
        <dbReference type="ARBA" id="ARBA00022730"/>
    </source>
</evidence>
<gene>
    <name evidence="8 11" type="primary">rpsE</name>
    <name evidence="11" type="ORF">NQX30_02870</name>
</gene>
<dbReference type="InterPro" id="IPR000851">
    <property type="entry name" value="Ribosomal_uS5"/>
</dbReference>
<evidence type="ECO:0000256" key="4">
    <source>
        <dbReference type="ARBA" id="ARBA00022884"/>
    </source>
</evidence>
<protein>
    <recommendedName>
        <fullName evidence="7 8">Small ribosomal subunit protein uS5</fullName>
    </recommendedName>
</protein>
<dbReference type="PANTHER" id="PTHR48277:SF1">
    <property type="entry name" value="MITOCHONDRIAL RIBOSOMAL PROTEIN S5"/>
    <property type="match status" value="1"/>
</dbReference>
<dbReference type="GO" id="GO:0005840">
    <property type="term" value="C:ribosome"/>
    <property type="evidence" value="ECO:0007669"/>
    <property type="project" value="UniProtKB-KW"/>
</dbReference>
<dbReference type="Pfam" id="PF00333">
    <property type="entry name" value="Ribosomal_S5"/>
    <property type="match status" value="1"/>
</dbReference>
<name>A0ABT7QKW8_9GAMM</name>
<dbReference type="SUPFAM" id="SSF54211">
    <property type="entry name" value="Ribosomal protein S5 domain 2-like"/>
    <property type="match status" value="1"/>
</dbReference>
<comment type="caution">
    <text evidence="11">The sequence shown here is derived from an EMBL/GenBank/DDBJ whole genome shotgun (WGS) entry which is preliminary data.</text>
</comment>
<evidence type="ECO:0000256" key="8">
    <source>
        <dbReference type="HAMAP-Rule" id="MF_01307"/>
    </source>
</evidence>
<evidence type="ECO:0000256" key="1">
    <source>
        <dbReference type="ARBA" id="ARBA00003093"/>
    </source>
</evidence>
<keyword evidence="6 8" id="KW-0687">Ribonucleoprotein</keyword>
<dbReference type="InterPro" id="IPR014721">
    <property type="entry name" value="Ribsml_uS5_D2-typ_fold_subgr"/>
</dbReference>
<proteinExistence type="inferred from homology"/>
<reference evidence="11" key="1">
    <citation type="submission" date="2022-08" db="EMBL/GenBank/DDBJ databases">
        <authorList>
            <person name="Dzunkova M."/>
            <person name="La Clair J."/>
            <person name="Tyml T."/>
            <person name="Doud D."/>
            <person name="Schulz F."/>
            <person name="Piquer S."/>
            <person name="Porcel Sanchis D."/>
            <person name="Osborn A."/>
            <person name="Robinson D."/>
            <person name="Louie K.B."/>
            <person name="Bowen B.P."/>
            <person name="Bowers R."/>
            <person name="Lee J."/>
            <person name="Arnau Llombart V."/>
            <person name="Diaz Villanueva W."/>
            <person name="Gosliner T."/>
            <person name="Northen T."/>
            <person name="Cheng J.-F."/>
            <person name="Burkart M.D."/>
            <person name="Woyke T."/>
        </authorList>
    </citation>
    <scope>NUCLEOTIDE SEQUENCE</scope>
    <source>
        <strain evidence="11">Df01</strain>
    </source>
</reference>
<feature type="domain" description="S5 DRBM" evidence="10">
    <location>
        <begin position="11"/>
        <end position="74"/>
    </location>
</feature>
<comment type="function">
    <text evidence="8">With S4 and S12 plays an important role in translational accuracy.</text>
</comment>
<dbReference type="InterPro" id="IPR005324">
    <property type="entry name" value="Ribosomal_uS5_C"/>
</dbReference>
<evidence type="ECO:0000313" key="12">
    <source>
        <dbReference type="Proteomes" id="UP001168167"/>
    </source>
</evidence>
<dbReference type="PROSITE" id="PS50881">
    <property type="entry name" value="S5_DSRBD"/>
    <property type="match status" value="1"/>
</dbReference>
<dbReference type="Proteomes" id="UP001168167">
    <property type="component" value="Unassembled WGS sequence"/>
</dbReference>
<dbReference type="InterPro" id="IPR013810">
    <property type="entry name" value="Ribosomal_uS5_N"/>
</dbReference>